<reference evidence="2 3" key="1">
    <citation type="submission" date="2010-12" db="EMBL/GenBank/DDBJ databases">
        <authorList>
            <person name="Muzny D."/>
            <person name="Qin X."/>
            <person name="Deng J."/>
            <person name="Jiang H."/>
            <person name="Liu Y."/>
            <person name="Qu J."/>
            <person name="Song X.-Z."/>
            <person name="Zhang L."/>
            <person name="Thornton R."/>
            <person name="Coyle M."/>
            <person name="Francisco L."/>
            <person name="Jackson L."/>
            <person name="Javaid M."/>
            <person name="Korchina V."/>
            <person name="Kovar C."/>
            <person name="Mata R."/>
            <person name="Mathew T."/>
            <person name="Ngo R."/>
            <person name="Nguyen L."/>
            <person name="Nguyen N."/>
            <person name="Okwuonu G."/>
            <person name="Ongeri F."/>
            <person name="Pham C."/>
            <person name="Simmons D."/>
            <person name="Wilczek-Boney K."/>
            <person name="Hale W."/>
            <person name="Jakkamsetti A."/>
            <person name="Pham P."/>
            <person name="Ruth R."/>
            <person name="San Lucas F."/>
            <person name="Warren J."/>
            <person name="Zhang J."/>
            <person name="Zhao Z."/>
            <person name="Zhou C."/>
            <person name="Zhu D."/>
            <person name="Lee S."/>
            <person name="Bess C."/>
            <person name="Blankenburg K."/>
            <person name="Forbes L."/>
            <person name="Fu Q."/>
            <person name="Gubbala S."/>
            <person name="Hirani K."/>
            <person name="Jayaseelan J.C."/>
            <person name="Lara F."/>
            <person name="Munidasa M."/>
            <person name="Palculict T."/>
            <person name="Patil S."/>
            <person name="Pu L.-L."/>
            <person name="Saada N."/>
            <person name="Tang L."/>
            <person name="Weissenberger G."/>
            <person name="Zhu Y."/>
            <person name="Hemphill L."/>
            <person name="Shang Y."/>
            <person name="Youmans B."/>
            <person name="Ayvaz T."/>
            <person name="Ross M."/>
            <person name="Santibanez J."/>
            <person name="Aqrawi P."/>
            <person name="Gross S."/>
            <person name="Joshi V."/>
            <person name="Fowler G."/>
            <person name="Nazareth L."/>
            <person name="Reid J."/>
            <person name="Worley K."/>
            <person name="Petrosino J."/>
            <person name="Highlander S."/>
            <person name="Gibbs R."/>
        </authorList>
    </citation>
    <scope>NUCLEOTIDE SEQUENCE [LARGE SCALE GENOMIC DNA]</scope>
    <source>
        <strain evidence="2 3">ATCC 23263</strain>
    </source>
</reference>
<dbReference type="PANTHER" id="PTHR31435">
    <property type="entry name" value="PROTEIN NATD1"/>
    <property type="match status" value="1"/>
</dbReference>
<dbReference type="Proteomes" id="UP000004754">
    <property type="component" value="Unassembled WGS sequence"/>
</dbReference>
<feature type="domain" description="N-acetyltransferase" evidence="1">
    <location>
        <begin position="4"/>
        <end position="93"/>
    </location>
</feature>
<dbReference type="eggNOG" id="COG2388">
    <property type="taxonomic scope" value="Bacteria"/>
</dbReference>
<dbReference type="PROSITE" id="PS51729">
    <property type="entry name" value="GNAT_YJDJ"/>
    <property type="match status" value="1"/>
</dbReference>
<proteinExistence type="predicted"/>
<dbReference type="OrthoDB" id="9793389at2"/>
<evidence type="ECO:0000259" key="1">
    <source>
        <dbReference type="PROSITE" id="PS51729"/>
    </source>
</evidence>
<dbReference type="InterPro" id="IPR045057">
    <property type="entry name" value="Gcn5-rel_NAT"/>
</dbReference>
<dbReference type="Pfam" id="PF14542">
    <property type="entry name" value="Acetyltransf_CG"/>
    <property type="match status" value="1"/>
</dbReference>
<dbReference type="Gene3D" id="3.40.630.30">
    <property type="match status" value="1"/>
</dbReference>
<organism evidence="2 3">
    <name type="scientific">Pseudoramibacter alactolyticus ATCC 23263</name>
    <dbReference type="NCBI Taxonomy" id="887929"/>
    <lineage>
        <taxon>Bacteria</taxon>
        <taxon>Bacillati</taxon>
        <taxon>Bacillota</taxon>
        <taxon>Clostridia</taxon>
        <taxon>Eubacteriales</taxon>
        <taxon>Eubacteriaceae</taxon>
        <taxon>Pseudoramibacter</taxon>
    </lineage>
</organism>
<comment type="caution">
    <text evidence="2">The sequence shown here is derived from an EMBL/GenBank/DDBJ whole genome shotgun (WGS) entry which is preliminary data.</text>
</comment>
<dbReference type="AlphaFoldDB" id="E6MJF2"/>
<name>E6MJF2_9FIRM</name>
<dbReference type="RefSeq" id="WP_006599559.1">
    <property type="nucleotide sequence ID" value="NZ_GL622359.1"/>
</dbReference>
<evidence type="ECO:0000313" key="2">
    <source>
        <dbReference type="EMBL" id="EFV00688.1"/>
    </source>
</evidence>
<dbReference type="HOGENOM" id="CLU_132888_2_2_9"/>
<dbReference type="InterPro" id="IPR031165">
    <property type="entry name" value="GNAT_YJDJ"/>
</dbReference>
<keyword evidence="3" id="KW-1185">Reference proteome</keyword>
<protein>
    <recommendedName>
        <fullName evidence="1">N-acetyltransferase domain-containing protein</fullName>
    </recommendedName>
</protein>
<evidence type="ECO:0000313" key="3">
    <source>
        <dbReference type="Proteomes" id="UP000004754"/>
    </source>
</evidence>
<accession>E6MJF2</accession>
<dbReference type="EMBL" id="AEQN01000028">
    <property type="protein sequence ID" value="EFV00688.1"/>
    <property type="molecule type" value="Genomic_DNA"/>
</dbReference>
<gene>
    <name evidence="2" type="ORF">HMP0721_2137</name>
</gene>
<dbReference type="SUPFAM" id="SSF55729">
    <property type="entry name" value="Acyl-CoA N-acyltransferases (Nat)"/>
    <property type="match status" value="1"/>
</dbReference>
<dbReference type="PANTHER" id="PTHR31435:SF9">
    <property type="entry name" value="PROTEIN NATD1"/>
    <property type="match status" value="1"/>
</dbReference>
<sequence length="99" mass="10660">MTIQKHFTADRIDYRDADTGALLAEIDFPITDAGVQTIVHTLTDDSLRGQGIAGELVRAAIDTIHKNGNRVAATCSYAQTWLERHPEALAGESEGGTHA</sequence>
<dbReference type="STRING" id="887929.HMP0721_2137"/>
<dbReference type="InterPro" id="IPR016181">
    <property type="entry name" value="Acyl_CoA_acyltransferase"/>
</dbReference>